<dbReference type="GeneTree" id="ENSGT00940000161343"/>
<dbReference type="GO" id="GO:0005764">
    <property type="term" value="C:lysosome"/>
    <property type="evidence" value="ECO:0007669"/>
    <property type="project" value="UniProtKB-SubCell"/>
</dbReference>
<dbReference type="InterPro" id="IPR019791">
    <property type="entry name" value="Haem_peroxidase_animal"/>
</dbReference>
<evidence type="ECO:0000256" key="5">
    <source>
        <dbReference type="ARBA" id="ARBA00022617"/>
    </source>
</evidence>
<comment type="subcellular location">
    <subcellularLocation>
        <location evidence="3">Lysosome</location>
    </subcellularLocation>
</comment>
<feature type="chain" id="PRO_5034613003" description="Myeloperoxidase" evidence="21">
    <location>
        <begin position="23"/>
        <end position="705"/>
    </location>
</feature>
<dbReference type="Pfam" id="PF03098">
    <property type="entry name" value="An_peroxidase"/>
    <property type="match status" value="1"/>
</dbReference>
<dbReference type="InterPro" id="IPR010255">
    <property type="entry name" value="Haem_peroxidase_sf"/>
</dbReference>
<keyword evidence="5 20" id="KW-0349">Heme</keyword>
<dbReference type="GO" id="GO:0046872">
    <property type="term" value="F:metal ion binding"/>
    <property type="evidence" value="ECO:0007669"/>
    <property type="project" value="UniProtKB-KW"/>
</dbReference>
<evidence type="ECO:0000256" key="6">
    <source>
        <dbReference type="ARBA" id="ARBA00022723"/>
    </source>
</evidence>
<feature type="binding site" description="axial binding residue" evidence="20">
    <location>
        <position position="463"/>
    </location>
    <ligand>
        <name>heme b</name>
        <dbReference type="ChEBI" id="CHEBI:60344"/>
    </ligand>
    <ligandPart>
        <name>Fe</name>
        <dbReference type="ChEBI" id="CHEBI:18248"/>
    </ligandPart>
</feature>
<dbReference type="GO" id="GO:0042744">
    <property type="term" value="P:hydrogen peroxide catabolic process"/>
    <property type="evidence" value="ECO:0007669"/>
    <property type="project" value="UniProtKB-KW"/>
</dbReference>
<keyword evidence="7 21" id="KW-0732">Signal</keyword>
<keyword evidence="23" id="KW-1185">Reference proteome</keyword>
<evidence type="ECO:0000256" key="2">
    <source>
        <dbReference type="ARBA" id="ARBA00001970"/>
    </source>
</evidence>
<dbReference type="AlphaFoldDB" id="A0A8C6RAH7"/>
<accession>A0A8C6RAH7</accession>
<evidence type="ECO:0000313" key="23">
    <source>
        <dbReference type="Proteomes" id="UP000694381"/>
    </source>
</evidence>
<dbReference type="InterPro" id="IPR037120">
    <property type="entry name" value="Haem_peroxidase_sf_animal"/>
</dbReference>
<evidence type="ECO:0000256" key="9">
    <source>
        <dbReference type="ARBA" id="ARBA00023002"/>
    </source>
</evidence>
<evidence type="ECO:0000256" key="8">
    <source>
        <dbReference type="ARBA" id="ARBA00022837"/>
    </source>
</evidence>
<dbReference type="Proteomes" id="UP000694381">
    <property type="component" value="Unassembled WGS sequence"/>
</dbReference>
<sequence length="705" mass="79234">MKLFLTLAGLLALLVMPQPSDNATPAVLGEVETSLVLTSMEEAKWLVDKAYKEQRESIKQRLRSGSASPMELLSYFKQPVAGTRTAVRAADYLHVALDLLKRKLQPLWPGPFNVTGTLGQVVGRGGWVPPVAALRASALCFPCRRSPTLGASNRAFKRWLPAEYEDGFSLPFGWTPGVKRAGFPVPLARAVSNAIVRFPTEQLTPDQERSLMFMQWGQFLDHDLDFTPEPAARASFLTGLNCEISCLQQPPCFPLKIPPNDPRIKNQQDCIPFFRSCPACTGSNITIRNQINALTSFVDASMVYGSEDPLAMKLRNLTNQLGLLAVNTRFQDNGRALMPFDTLHDDPCLLTNRSVHIPCFLAGDTRSSEMPELTSMHTLFVREHNRLATQLKRLNPRWNGETLYQEARKIVGAMVQIITYRDYLPLVLGPAAMRKYLPMYRSYNDSVDPRISNVFTNAFRYGHTLIQPFMFRLDNQYRPTGPNPRVPLSKVFFASWRVVLEGGIDPILRGLMATPAKLNRQNQIVVDEIRERLFEQVMRIGLDLPALNMQRSRDHGLPGYNAWRRFCGLPQPGTVGELGTVLKNLDLARKLMAQYGTPNNIDIWMGGVAEPLNPGGRVGQLLACLIGTQFRKLRDGDRFWWENPGVFSVQQRQALAQISLPRIICDNTGITTVSKNNIFMSNSFPRDFVNCNSLPRLDLTSWREA</sequence>
<comment type="cofactor">
    <cofactor evidence="2">
        <name>heme b</name>
        <dbReference type="ChEBI" id="CHEBI:60344"/>
    </cofactor>
</comment>
<keyword evidence="13" id="KW-0325">Glycoprotein</keyword>
<dbReference type="GO" id="GO:0042742">
    <property type="term" value="P:defense response to bacterium"/>
    <property type="evidence" value="ECO:0007669"/>
    <property type="project" value="TreeGrafter"/>
</dbReference>
<feature type="signal peptide" evidence="21">
    <location>
        <begin position="1"/>
        <end position="22"/>
    </location>
</feature>
<organism evidence="22 23">
    <name type="scientific">Nannospalax galili</name>
    <name type="common">Northern Israeli blind subterranean mole rat</name>
    <name type="synonym">Spalax galili</name>
    <dbReference type="NCBI Taxonomy" id="1026970"/>
    <lineage>
        <taxon>Eukaryota</taxon>
        <taxon>Metazoa</taxon>
        <taxon>Chordata</taxon>
        <taxon>Craniata</taxon>
        <taxon>Vertebrata</taxon>
        <taxon>Euteleostomi</taxon>
        <taxon>Mammalia</taxon>
        <taxon>Eutheria</taxon>
        <taxon>Euarchontoglires</taxon>
        <taxon>Glires</taxon>
        <taxon>Rodentia</taxon>
        <taxon>Myomorpha</taxon>
        <taxon>Muroidea</taxon>
        <taxon>Spalacidae</taxon>
        <taxon>Spalacinae</taxon>
        <taxon>Nannospalax</taxon>
    </lineage>
</organism>
<evidence type="ECO:0000256" key="10">
    <source>
        <dbReference type="ARBA" id="ARBA00023004"/>
    </source>
</evidence>
<dbReference type="EC" id="1.11.2.2" evidence="18"/>
<evidence type="ECO:0000256" key="3">
    <source>
        <dbReference type="ARBA" id="ARBA00004371"/>
    </source>
</evidence>
<keyword evidence="10 20" id="KW-0408">Iron</keyword>
<dbReference type="PANTHER" id="PTHR11475">
    <property type="entry name" value="OXIDASE/PEROXIDASE"/>
    <property type="match status" value="1"/>
</dbReference>
<keyword evidence="12" id="KW-1015">Disulfide bond</keyword>
<gene>
    <name evidence="22" type="primary">Mpo</name>
</gene>
<dbReference type="PRINTS" id="PR00457">
    <property type="entry name" value="ANPEROXIDASE"/>
</dbReference>
<keyword evidence="6 20" id="KW-0479">Metal-binding</keyword>
<dbReference type="CDD" id="cd09824">
    <property type="entry name" value="myeloperoxidase_like"/>
    <property type="match status" value="1"/>
</dbReference>
<keyword evidence="15" id="KW-0376">Hydrogen peroxide</keyword>
<evidence type="ECO:0000256" key="11">
    <source>
        <dbReference type="ARBA" id="ARBA00023097"/>
    </source>
</evidence>
<comment type="catalytic activity">
    <reaction evidence="16">
        <text>chloride + H2O2 + H(+) = hypochlorous acid + H2O</text>
        <dbReference type="Rhea" id="RHEA:28218"/>
        <dbReference type="ChEBI" id="CHEBI:15377"/>
        <dbReference type="ChEBI" id="CHEBI:15378"/>
        <dbReference type="ChEBI" id="CHEBI:16240"/>
        <dbReference type="ChEBI" id="CHEBI:17996"/>
        <dbReference type="ChEBI" id="CHEBI:24757"/>
        <dbReference type="EC" id="1.11.2.2"/>
    </reaction>
</comment>
<evidence type="ECO:0000256" key="14">
    <source>
        <dbReference type="ARBA" id="ARBA00023228"/>
    </source>
</evidence>
<evidence type="ECO:0000256" key="7">
    <source>
        <dbReference type="ARBA" id="ARBA00022729"/>
    </source>
</evidence>
<evidence type="ECO:0000256" key="18">
    <source>
        <dbReference type="ARBA" id="ARBA00066993"/>
    </source>
</evidence>
<dbReference type="Ensembl" id="ENSNGAT00000021764.1">
    <property type="protein sequence ID" value="ENSNGAP00000016151.1"/>
    <property type="gene ID" value="ENSNGAG00000016937.1"/>
</dbReference>
<keyword evidence="9" id="KW-0560">Oxidoreductase</keyword>
<protein>
    <recommendedName>
        <fullName evidence="19">Myeloperoxidase</fullName>
        <ecNumber evidence="18">1.11.2.2</ecNumber>
    </recommendedName>
</protein>
<dbReference type="GO" id="GO:0004601">
    <property type="term" value="F:peroxidase activity"/>
    <property type="evidence" value="ECO:0007669"/>
    <property type="project" value="UniProtKB-KW"/>
</dbReference>
<dbReference type="SUPFAM" id="SSF48113">
    <property type="entry name" value="Heme-dependent peroxidases"/>
    <property type="match status" value="1"/>
</dbReference>
<keyword evidence="8" id="KW-0106">Calcium</keyword>
<dbReference type="GO" id="GO:0005615">
    <property type="term" value="C:extracellular space"/>
    <property type="evidence" value="ECO:0007669"/>
    <property type="project" value="TreeGrafter"/>
</dbReference>
<evidence type="ECO:0000256" key="1">
    <source>
        <dbReference type="ARBA" id="ARBA00001913"/>
    </source>
</evidence>
<dbReference type="Gene3D" id="1.10.640.10">
    <property type="entry name" value="Haem peroxidase domain superfamily, animal type"/>
    <property type="match status" value="1"/>
</dbReference>
<evidence type="ECO:0000256" key="4">
    <source>
        <dbReference type="ARBA" id="ARBA00022559"/>
    </source>
</evidence>
<proteinExistence type="predicted"/>
<reference evidence="22" key="2">
    <citation type="submission" date="2025-09" db="UniProtKB">
        <authorList>
            <consortium name="Ensembl"/>
        </authorList>
    </citation>
    <scope>IDENTIFICATION</scope>
</reference>
<name>A0A8C6RAH7_NANGA</name>
<evidence type="ECO:0000256" key="15">
    <source>
        <dbReference type="ARBA" id="ARBA00023324"/>
    </source>
</evidence>
<comment type="cofactor">
    <cofactor evidence="1">
        <name>Ca(2+)</name>
        <dbReference type="ChEBI" id="CHEBI:29108"/>
    </cofactor>
</comment>
<keyword evidence="4" id="KW-0575">Peroxidase</keyword>
<keyword evidence="11" id="KW-0558">Oxidation</keyword>
<reference evidence="22" key="1">
    <citation type="submission" date="2025-08" db="UniProtKB">
        <authorList>
            <consortium name="Ensembl"/>
        </authorList>
    </citation>
    <scope>IDENTIFICATION</scope>
</reference>
<evidence type="ECO:0000256" key="17">
    <source>
        <dbReference type="ARBA" id="ARBA00062550"/>
    </source>
</evidence>
<evidence type="ECO:0000256" key="16">
    <source>
        <dbReference type="ARBA" id="ARBA00050597"/>
    </source>
</evidence>
<evidence type="ECO:0000256" key="12">
    <source>
        <dbReference type="ARBA" id="ARBA00023157"/>
    </source>
</evidence>
<comment type="subunit">
    <text evidence="17">Homodimer; disulfide-linked. Each monomer consists of a light and a heavy chain. Found in a complex with CP and LTF; interacts directly with CP, which protects CP antioxidant properties by MPO.</text>
</comment>
<evidence type="ECO:0000256" key="19">
    <source>
        <dbReference type="ARBA" id="ARBA00074280"/>
    </source>
</evidence>
<evidence type="ECO:0000256" key="13">
    <source>
        <dbReference type="ARBA" id="ARBA00023180"/>
    </source>
</evidence>
<evidence type="ECO:0000256" key="21">
    <source>
        <dbReference type="SAM" id="SignalP"/>
    </source>
</evidence>
<dbReference type="GO" id="GO:0006979">
    <property type="term" value="P:response to oxidative stress"/>
    <property type="evidence" value="ECO:0007669"/>
    <property type="project" value="InterPro"/>
</dbReference>
<keyword evidence="14" id="KW-0458">Lysosome</keyword>
<evidence type="ECO:0000256" key="20">
    <source>
        <dbReference type="PIRSR" id="PIRSR619791-2"/>
    </source>
</evidence>
<dbReference type="FunFam" id="1.10.640.10:FF:000030">
    <property type="entry name" value="Myeloperoxidase"/>
    <property type="match status" value="1"/>
</dbReference>
<dbReference type="GO" id="GO:0020037">
    <property type="term" value="F:heme binding"/>
    <property type="evidence" value="ECO:0007669"/>
    <property type="project" value="InterPro"/>
</dbReference>
<evidence type="ECO:0000313" key="22">
    <source>
        <dbReference type="Ensembl" id="ENSNGAP00000016151.1"/>
    </source>
</evidence>
<dbReference type="PANTHER" id="PTHR11475:SF108">
    <property type="entry name" value="MYELOPEROXIDASE"/>
    <property type="match status" value="1"/>
</dbReference>
<dbReference type="PROSITE" id="PS50292">
    <property type="entry name" value="PEROXIDASE_3"/>
    <property type="match status" value="1"/>
</dbReference>